<dbReference type="Proteomes" id="UP000509241">
    <property type="component" value="Chromosome"/>
</dbReference>
<protein>
    <recommendedName>
        <fullName evidence="3">Small CPxCG-related zinc finger protein</fullName>
    </recommendedName>
</protein>
<reference evidence="1 2" key="1">
    <citation type="submission" date="2020-07" db="EMBL/GenBank/DDBJ databases">
        <authorList>
            <person name="Cui H."/>
        </authorList>
    </citation>
    <scope>NUCLEOTIDE SEQUENCE [LARGE SCALE GENOMIC DNA]</scope>
    <source>
        <strain evidence="1 2">YPL8</strain>
    </source>
</reference>
<dbReference type="InterPro" id="IPR049681">
    <property type="entry name" value="HVO_A0556-like"/>
</dbReference>
<dbReference type="GeneID" id="56033373"/>
<dbReference type="EMBL" id="CP058601">
    <property type="protein sequence ID" value="QLG48931.1"/>
    <property type="molecule type" value="Genomic_DNA"/>
</dbReference>
<sequence>MHLQQDQPDQSTTLLARLEDTACSFCDDGRLVREEYKGNAAVVCTNCGTPAAQIWNEETSPSDATTVAVSPTDR</sequence>
<evidence type="ECO:0000313" key="1">
    <source>
        <dbReference type="EMBL" id="QLG48931.1"/>
    </source>
</evidence>
<evidence type="ECO:0000313" key="2">
    <source>
        <dbReference type="Proteomes" id="UP000509241"/>
    </source>
</evidence>
<evidence type="ECO:0008006" key="3">
    <source>
        <dbReference type="Google" id="ProtNLM"/>
    </source>
</evidence>
<dbReference type="NCBIfam" id="NF041921">
    <property type="entry name" value="HVO_A0556"/>
    <property type="match status" value="1"/>
</dbReference>
<gene>
    <name evidence="1" type="ORF">HYG82_08740</name>
</gene>
<dbReference type="KEGG" id="haly:HYG82_08740"/>
<accession>A0A7D5H2A2</accession>
<dbReference type="OrthoDB" id="245896at2157"/>
<dbReference type="RefSeq" id="WP_179260667.1">
    <property type="nucleotide sequence ID" value="NZ_CP058601.1"/>
</dbReference>
<dbReference type="AlphaFoldDB" id="A0A7D5H2A2"/>
<name>A0A7D5H2A2_9EURY</name>
<proteinExistence type="predicted"/>
<organism evidence="1 2">
    <name type="scientific">Natrinema halophilum</name>
    <dbReference type="NCBI Taxonomy" id="1699371"/>
    <lineage>
        <taxon>Archaea</taxon>
        <taxon>Methanobacteriati</taxon>
        <taxon>Methanobacteriota</taxon>
        <taxon>Stenosarchaea group</taxon>
        <taxon>Halobacteria</taxon>
        <taxon>Halobacteriales</taxon>
        <taxon>Natrialbaceae</taxon>
        <taxon>Natrinema</taxon>
    </lineage>
</organism>
<keyword evidence="2" id="KW-1185">Reference proteome</keyword>